<evidence type="ECO:0000256" key="2">
    <source>
        <dbReference type="SAM" id="Phobius"/>
    </source>
</evidence>
<dbReference type="InterPro" id="IPR010559">
    <property type="entry name" value="Sig_transdc_His_kin_internal"/>
</dbReference>
<dbReference type="PANTHER" id="PTHR34220:SF7">
    <property type="entry name" value="SENSOR HISTIDINE KINASE YPDA"/>
    <property type="match status" value="1"/>
</dbReference>
<feature type="repeat" description="TPR" evidence="1">
    <location>
        <begin position="164"/>
        <end position="197"/>
    </location>
</feature>
<evidence type="ECO:0000259" key="3">
    <source>
        <dbReference type="Pfam" id="PF06580"/>
    </source>
</evidence>
<evidence type="ECO:0000256" key="1">
    <source>
        <dbReference type="PROSITE-ProRule" id="PRU00339"/>
    </source>
</evidence>
<dbReference type="GO" id="GO:0016020">
    <property type="term" value="C:membrane"/>
    <property type="evidence" value="ECO:0007669"/>
    <property type="project" value="InterPro"/>
</dbReference>
<dbReference type="Pfam" id="PF06580">
    <property type="entry name" value="His_kinase"/>
    <property type="match status" value="1"/>
</dbReference>
<dbReference type="InterPro" id="IPR019734">
    <property type="entry name" value="TPR_rpt"/>
</dbReference>
<proteinExistence type="predicted"/>
<evidence type="ECO:0000313" key="4">
    <source>
        <dbReference type="EMBL" id="NER12403.1"/>
    </source>
</evidence>
<dbReference type="SMART" id="SM00028">
    <property type="entry name" value="TPR"/>
    <property type="match status" value="7"/>
</dbReference>
<keyword evidence="5" id="KW-1185">Reference proteome</keyword>
<dbReference type="Gene3D" id="1.25.40.10">
    <property type="entry name" value="Tetratricopeptide repeat domain"/>
    <property type="match status" value="2"/>
</dbReference>
<reference evidence="4 5" key="1">
    <citation type="submission" date="2020-01" db="EMBL/GenBank/DDBJ databases">
        <title>Leptobacterium flavescens.</title>
        <authorList>
            <person name="Wang G."/>
        </authorList>
    </citation>
    <scope>NUCLEOTIDE SEQUENCE [LARGE SCALE GENOMIC DNA]</scope>
    <source>
        <strain evidence="4 5">KCTC 22160</strain>
    </source>
</reference>
<dbReference type="EMBL" id="JAABOO010000001">
    <property type="protein sequence ID" value="NER12403.1"/>
    <property type="molecule type" value="Genomic_DNA"/>
</dbReference>
<dbReference type="InterPro" id="IPR011990">
    <property type="entry name" value="TPR-like_helical_dom_sf"/>
</dbReference>
<dbReference type="Proteomes" id="UP000468581">
    <property type="component" value="Unassembled WGS sequence"/>
</dbReference>
<dbReference type="GO" id="GO:0000155">
    <property type="term" value="F:phosphorelay sensor kinase activity"/>
    <property type="evidence" value="ECO:0007669"/>
    <property type="project" value="InterPro"/>
</dbReference>
<organism evidence="4 5">
    <name type="scientific">Leptobacterium flavescens</name>
    <dbReference type="NCBI Taxonomy" id="472055"/>
    <lineage>
        <taxon>Bacteria</taxon>
        <taxon>Pseudomonadati</taxon>
        <taxon>Bacteroidota</taxon>
        <taxon>Flavobacteriia</taxon>
        <taxon>Flavobacteriales</taxon>
        <taxon>Flavobacteriaceae</taxon>
        <taxon>Leptobacterium</taxon>
    </lineage>
</organism>
<dbReference type="Gene3D" id="3.30.565.10">
    <property type="entry name" value="Histidine kinase-like ATPase, C-terminal domain"/>
    <property type="match status" value="1"/>
</dbReference>
<keyword evidence="2" id="KW-1133">Transmembrane helix</keyword>
<keyword evidence="2" id="KW-0472">Membrane</keyword>
<dbReference type="PANTHER" id="PTHR34220">
    <property type="entry name" value="SENSOR HISTIDINE KINASE YPDA"/>
    <property type="match status" value="1"/>
</dbReference>
<protein>
    <submittedName>
        <fullName evidence="4">Tetratricopeptide repeat protein</fullName>
    </submittedName>
</protein>
<keyword evidence="1" id="KW-0802">TPR repeat</keyword>
<dbReference type="RefSeq" id="WP_163605428.1">
    <property type="nucleotide sequence ID" value="NZ_JAABOO010000001.1"/>
</dbReference>
<name>A0A6P0UN18_9FLAO</name>
<evidence type="ECO:0000313" key="5">
    <source>
        <dbReference type="Proteomes" id="UP000468581"/>
    </source>
</evidence>
<comment type="caution">
    <text evidence="4">The sequence shown here is derived from an EMBL/GenBank/DDBJ whole genome shotgun (WGS) entry which is preliminary data.</text>
</comment>
<gene>
    <name evidence="4" type="ORF">GWK08_03035</name>
</gene>
<dbReference type="SUPFAM" id="SSF55874">
    <property type="entry name" value="ATPase domain of HSP90 chaperone/DNA topoisomerase II/histidine kinase"/>
    <property type="match status" value="1"/>
</dbReference>
<dbReference type="InterPro" id="IPR036890">
    <property type="entry name" value="HATPase_C_sf"/>
</dbReference>
<accession>A0A6P0UN18</accession>
<keyword evidence="2" id="KW-0812">Transmembrane</keyword>
<dbReference type="InterPro" id="IPR050640">
    <property type="entry name" value="Bact_2-comp_sensor_kinase"/>
</dbReference>
<dbReference type="SUPFAM" id="SSF48452">
    <property type="entry name" value="TPR-like"/>
    <property type="match status" value="2"/>
</dbReference>
<sequence length="644" mass="74189">MRIKENIICLIFSLFCFCGFSQQPEIKQILTEKADSLLKIRPVNYNDINQTFRRYQRDSSNLRFLADYFAENKYAAGESYALNHLGVHNRNVSQYQKAIELHKKAIEKAQEGKSVELEILNYNMLGVVYRRLDALRTALDNHYEALSLAENIPNPSMSVKRSLAVSSNSIGNIYLSLKQYELAIEQFSKSLEIETSIDNKLGLAINYHNTGAAKEYLGRMDEALEDYQKSLLYNLQINSKLGEVICKNSIGQIYIKQKNFVEAEKLIQSSLSIAKTLKDAFHLAGVYINLGWVQTELKQYEEAEKNLMEGLAISEEHDFTSSISEAYRLLSALHEVRGRFPQALEYHKKYQAFNEEIANEKNSQYVNDLIIKYDAEKKNTQIKLLAQENEIVKLKYRRNQSVWIVSLIVTSLMAILLYILYRQRMLKKEKRILTLQQKMLSSQMNPHFIFNSLNSIKLYIINNEKENAVYYLNKFSKLIRLILSNSNKQEASLAEELEFLKLYVDIENIRFDNQLNFEISVEADTDINLIKIPPLVLQPFIENAIWHGLSSKEGEKNIHLFIKSDEKDYITISVVDNGIGREKAQQIKASKIVKDESVGVMLSISRLQHFSNNLNHKAALLFNDLFDKQKGPSGTEVIIKLPLT</sequence>
<feature type="transmembrane region" description="Helical" evidence="2">
    <location>
        <begin position="402"/>
        <end position="421"/>
    </location>
</feature>
<dbReference type="AlphaFoldDB" id="A0A6P0UN18"/>
<dbReference type="Pfam" id="PF13424">
    <property type="entry name" value="TPR_12"/>
    <property type="match status" value="2"/>
</dbReference>
<feature type="domain" description="Signal transduction histidine kinase internal region" evidence="3">
    <location>
        <begin position="436"/>
        <end position="515"/>
    </location>
</feature>
<dbReference type="PROSITE" id="PS50005">
    <property type="entry name" value="TPR"/>
    <property type="match status" value="2"/>
</dbReference>
<feature type="repeat" description="TPR" evidence="1">
    <location>
        <begin position="284"/>
        <end position="317"/>
    </location>
</feature>